<keyword evidence="4" id="KW-1185">Reference proteome</keyword>
<keyword evidence="1" id="KW-0472">Membrane</keyword>
<feature type="transmembrane region" description="Helical" evidence="1">
    <location>
        <begin position="12"/>
        <end position="42"/>
    </location>
</feature>
<dbReference type="EMBL" id="LT607413">
    <property type="protein sequence ID" value="SCF42589.1"/>
    <property type="molecule type" value="Genomic_DNA"/>
</dbReference>
<evidence type="ECO:0000313" key="2">
    <source>
        <dbReference type="EMBL" id="SCE66657.1"/>
    </source>
</evidence>
<accession>A0A1C4U4X5</accession>
<reference evidence="2" key="2">
    <citation type="submission" date="2016-06" db="EMBL/GenBank/DDBJ databases">
        <authorList>
            <person name="Kjaerup R.B."/>
            <person name="Dalgaard T.S."/>
            <person name="Juul-Madsen H.R."/>
        </authorList>
    </citation>
    <scope>NUCLEOTIDE SEQUENCE [LARGE SCALE GENOMIC DNA]</scope>
    <source>
        <strain evidence="2">DSM 43816</strain>
    </source>
</reference>
<reference evidence="4" key="1">
    <citation type="submission" date="2016-06" db="EMBL/GenBank/DDBJ databases">
        <authorList>
            <person name="Varghese N."/>
            <person name="Submissions Spin"/>
        </authorList>
    </citation>
    <scope>NUCLEOTIDE SEQUENCE [LARGE SCALE GENOMIC DNA]</scope>
    <source>
        <strain evidence="4">DSM 43816</strain>
    </source>
</reference>
<dbReference type="Proteomes" id="UP000198253">
    <property type="component" value="Chromosome I"/>
</dbReference>
<organism evidence="2 4">
    <name type="scientific">Micromonospora echinospora</name>
    <name type="common">Micromonospora purpurea</name>
    <dbReference type="NCBI Taxonomy" id="1877"/>
    <lineage>
        <taxon>Bacteria</taxon>
        <taxon>Bacillati</taxon>
        <taxon>Actinomycetota</taxon>
        <taxon>Actinomycetes</taxon>
        <taxon>Micromonosporales</taxon>
        <taxon>Micromonosporaceae</taxon>
        <taxon>Micromonospora</taxon>
    </lineage>
</organism>
<protein>
    <submittedName>
        <fullName evidence="2">Uncharacterized protein</fullName>
    </submittedName>
</protein>
<evidence type="ECO:0000256" key="1">
    <source>
        <dbReference type="SAM" id="Phobius"/>
    </source>
</evidence>
<sequence>MYFPDPPRRPWVYALALAGIAAAAWLFCALPFVVVSLILNLIGA</sequence>
<proteinExistence type="predicted"/>
<evidence type="ECO:0000313" key="4">
    <source>
        <dbReference type="Proteomes" id="UP000198253"/>
    </source>
</evidence>
<keyword evidence="1" id="KW-1133">Transmembrane helix</keyword>
<name>A0A1C4U4X5_MICEC</name>
<dbReference type="AlphaFoldDB" id="A0A1C4U4X5"/>
<dbReference type="EMBL" id="LT607413">
    <property type="protein sequence ID" value="SCE66657.1"/>
    <property type="molecule type" value="Genomic_DNA"/>
</dbReference>
<gene>
    <name evidence="2" type="ORF">GA0070618_0013</name>
    <name evidence="3" type="ORF">GA0070618_6683</name>
</gene>
<dbReference type="RefSeq" id="WP_269148462.1">
    <property type="nucleotide sequence ID" value="NZ_LT607413.1"/>
</dbReference>
<keyword evidence="1" id="KW-0812">Transmembrane</keyword>
<evidence type="ECO:0000313" key="3">
    <source>
        <dbReference type="EMBL" id="SCF42589.1"/>
    </source>
</evidence>